<name>A0A426ZDS8_ENSVE</name>
<evidence type="ECO:0000256" key="1">
    <source>
        <dbReference type="SAM" id="Phobius"/>
    </source>
</evidence>
<gene>
    <name evidence="3" type="ORF">B296_00043612</name>
</gene>
<evidence type="ECO:0000259" key="2">
    <source>
        <dbReference type="Pfam" id="PF08600"/>
    </source>
</evidence>
<reference evidence="3 4" key="1">
    <citation type="journal article" date="2014" name="Agronomy (Basel)">
        <title>A Draft Genome Sequence for Ensete ventricosum, the Drought-Tolerant Tree Against Hunger.</title>
        <authorList>
            <person name="Harrison J."/>
            <person name="Moore K.A."/>
            <person name="Paszkiewicz K."/>
            <person name="Jones T."/>
            <person name="Grant M."/>
            <person name="Ambacheew D."/>
            <person name="Muzemil S."/>
            <person name="Studholme D.J."/>
        </authorList>
    </citation>
    <scope>NUCLEOTIDE SEQUENCE [LARGE SCALE GENOMIC DNA]</scope>
</reference>
<evidence type="ECO:0000313" key="4">
    <source>
        <dbReference type="Proteomes" id="UP000287651"/>
    </source>
</evidence>
<comment type="caution">
    <text evidence="3">The sequence shown here is derived from an EMBL/GenBank/DDBJ whole genome shotgun (WGS) entry which is preliminary data.</text>
</comment>
<feature type="domain" description="NuBaID C-terminal" evidence="2">
    <location>
        <begin position="100"/>
        <end position="165"/>
    </location>
</feature>
<dbReference type="Proteomes" id="UP000287651">
    <property type="component" value="Unassembled WGS sequence"/>
</dbReference>
<keyword evidence="1" id="KW-1133">Transmembrane helix</keyword>
<dbReference type="AlphaFoldDB" id="A0A426ZDS8"/>
<feature type="transmembrane region" description="Helical" evidence="1">
    <location>
        <begin position="30"/>
        <end position="52"/>
    </location>
</feature>
<dbReference type="Pfam" id="PF08600">
    <property type="entry name" value="NuBaID_C"/>
    <property type="match status" value="1"/>
</dbReference>
<dbReference type="GO" id="GO:0005634">
    <property type="term" value="C:nucleus"/>
    <property type="evidence" value="ECO:0007669"/>
    <property type="project" value="TreeGrafter"/>
</dbReference>
<proteinExistence type="predicted"/>
<protein>
    <recommendedName>
        <fullName evidence="2">NuBaID C-terminal domain-containing protein</fullName>
    </recommendedName>
</protein>
<dbReference type="InterPro" id="IPR013909">
    <property type="entry name" value="NuBaID_C"/>
</dbReference>
<keyword evidence="1" id="KW-0812">Transmembrane</keyword>
<accession>A0A426ZDS8</accession>
<dbReference type="GO" id="GO:0008270">
    <property type="term" value="F:zinc ion binding"/>
    <property type="evidence" value="ECO:0007669"/>
    <property type="project" value="InterPro"/>
</dbReference>
<keyword evidence="1" id="KW-0472">Membrane</keyword>
<dbReference type="EMBL" id="AMZH03007099">
    <property type="protein sequence ID" value="RRT62147.1"/>
    <property type="molecule type" value="Genomic_DNA"/>
</dbReference>
<dbReference type="PANTHER" id="PTHR15835">
    <property type="entry name" value="NUCLEAR-INTERACTING PARTNER OF ALK"/>
    <property type="match status" value="1"/>
</dbReference>
<evidence type="ECO:0000313" key="3">
    <source>
        <dbReference type="EMBL" id="RRT62147.1"/>
    </source>
</evidence>
<organism evidence="3 4">
    <name type="scientific">Ensete ventricosum</name>
    <name type="common">Abyssinian banana</name>
    <name type="synonym">Musa ensete</name>
    <dbReference type="NCBI Taxonomy" id="4639"/>
    <lineage>
        <taxon>Eukaryota</taxon>
        <taxon>Viridiplantae</taxon>
        <taxon>Streptophyta</taxon>
        <taxon>Embryophyta</taxon>
        <taxon>Tracheophyta</taxon>
        <taxon>Spermatophyta</taxon>
        <taxon>Magnoliopsida</taxon>
        <taxon>Liliopsida</taxon>
        <taxon>Zingiberales</taxon>
        <taxon>Musaceae</taxon>
        <taxon>Ensete</taxon>
    </lineage>
</organism>
<dbReference type="PANTHER" id="PTHR15835:SF16">
    <property type="entry name" value="F20D23.9 PROTEIN"/>
    <property type="match status" value="1"/>
</dbReference>
<sequence>MHCAYCPISVPYRYRQYVGAPVRTDHMRTAHYQVVLSIGVVSALISTIVARYRAVSIKGEGRRGRRKGRTWRSDVALWRHLDLLSPSLAASLTHVASTTLATFHPVQDAKEVETGEFDPIKHHNRYCPWVNGNVAAAGCNGDSGSSSNNSEVHCGWELTLDALDNFQSLGHVPNQMMQSESAASLYKVNS</sequence>